<gene>
    <name evidence="5" type="ORF">CRM82_20150</name>
</gene>
<feature type="domain" description="HTH gntR-type" evidence="4">
    <location>
        <begin position="1"/>
        <end position="69"/>
    </location>
</feature>
<dbReference type="GO" id="GO:0003677">
    <property type="term" value="F:DNA binding"/>
    <property type="evidence" value="ECO:0007669"/>
    <property type="project" value="UniProtKB-KW"/>
</dbReference>
<keyword evidence="3" id="KW-0804">Transcription</keyword>
<dbReference type="GO" id="GO:0003700">
    <property type="term" value="F:DNA-binding transcription factor activity"/>
    <property type="evidence" value="ECO:0007669"/>
    <property type="project" value="InterPro"/>
</dbReference>
<keyword evidence="6" id="KW-1185">Reference proteome</keyword>
<evidence type="ECO:0000256" key="2">
    <source>
        <dbReference type="ARBA" id="ARBA00023125"/>
    </source>
</evidence>
<dbReference type="InterPro" id="IPR000524">
    <property type="entry name" value="Tscrpt_reg_HTH_GntR"/>
</dbReference>
<evidence type="ECO:0000313" key="6">
    <source>
        <dbReference type="Proteomes" id="UP000220246"/>
    </source>
</evidence>
<protein>
    <submittedName>
        <fullName evidence="5">Transcriptional regulator LldR</fullName>
    </submittedName>
</protein>
<dbReference type="InterPro" id="IPR011711">
    <property type="entry name" value="GntR_C"/>
</dbReference>
<dbReference type="Pfam" id="PF07729">
    <property type="entry name" value="FCD"/>
    <property type="match status" value="1"/>
</dbReference>
<dbReference type="SMART" id="SM00895">
    <property type="entry name" value="FCD"/>
    <property type="match status" value="1"/>
</dbReference>
<dbReference type="InterPro" id="IPR036390">
    <property type="entry name" value="WH_DNA-bd_sf"/>
</dbReference>
<dbReference type="Pfam" id="PF00392">
    <property type="entry name" value="GntR"/>
    <property type="match status" value="1"/>
</dbReference>
<dbReference type="NCBIfam" id="NF007741">
    <property type="entry name" value="PRK10421.1"/>
    <property type="match status" value="1"/>
</dbReference>
<proteinExistence type="predicted"/>
<dbReference type="PRINTS" id="PR00035">
    <property type="entry name" value="HTHGNTR"/>
</dbReference>
<dbReference type="Gene3D" id="1.20.120.530">
    <property type="entry name" value="GntR ligand-binding domain-like"/>
    <property type="match status" value="1"/>
</dbReference>
<dbReference type="CDD" id="cd07377">
    <property type="entry name" value="WHTH_GntR"/>
    <property type="match status" value="1"/>
</dbReference>
<name>A0A2A7UZ81_COMTR</name>
<dbReference type="SMART" id="SM00345">
    <property type="entry name" value="HTH_GNTR"/>
    <property type="match status" value="1"/>
</dbReference>
<dbReference type="SUPFAM" id="SSF48008">
    <property type="entry name" value="GntR ligand-binding domain-like"/>
    <property type="match status" value="1"/>
</dbReference>
<dbReference type="PANTHER" id="PTHR43537">
    <property type="entry name" value="TRANSCRIPTIONAL REGULATOR, GNTR FAMILY"/>
    <property type="match status" value="1"/>
</dbReference>
<evidence type="ECO:0000259" key="4">
    <source>
        <dbReference type="PROSITE" id="PS50949"/>
    </source>
</evidence>
<keyword evidence="2" id="KW-0238">DNA-binding</keyword>
<dbReference type="PROSITE" id="PS50949">
    <property type="entry name" value="HTH_GNTR"/>
    <property type="match status" value="1"/>
</dbReference>
<accession>A0A2A7UZ81</accession>
<comment type="caution">
    <text evidence="5">The sequence shown here is derived from an EMBL/GenBank/DDBJ whole genome shotgun (WGS) entry which is preliminary data.</text>
</comment>
<dbReference type="Gene3D" id="1.10.10.10">
    <property type="entry name" value="Winged helix-like DNA-binding domain superfamily/Winged helix DNA-binding domain"/>
    <property type="match status" value="1"/>
</dbReference>
<dbReference type="RefSeq" id="WP_066537208.1">
    <property type="nucleotide sequence ID" value="NZ_DALZQJ010000008.1"/>
</dbReference>
<dbReference type="AlphaFoldDB" id="A0A2A7UZ81"/>
<organism evidence="5 6">
    <name type="scientific">Comamonas terrigena</name>
    <dbReference type="NCBI Taxonomy" id="32013"/>
    <lineage>
        <taxon>Bacteria</taxon>
        <taxon>Pseudomonadati</taxon>
        <taxon>Pseudomonadota</taxon>
        <taxon>Betaproteobacteria</taxon>
        <taxon>Burkholderiales</taxon>
        <taxon>Comamonadaceae</taxon>
        <taxon>Comamonas</taxon>
    </lineage>
</organism>
<dbReference type="EMBL" id="PDEA01000001">
    <property type="protein sequence ID" value="PEH90602.1"/>
    <property type="molecule type" value="Genomic_DNA"/>
</dbReference>
<sequence length="254" mass="28793">MRLSDHVAEQLCALVQQRQLQPGQRLPAERQLAAELGVSRVALREAIQQLSSRGMLESRMGSGTFVRAPAALWSDRAISPLAPLLRDDPQYRYDVLEARQIIEVSTAWLAAQRATDQDRDNIRRCFDAMLHHQQRQDGDNAARADTQFHLAIAEASHNVVVVQVMRSLFDMVLNTVAQNRREMFVHKDPKVLERLTQQHQDLMQAIVQGEPEQARAVIGEHLAFVHAKLAEADAEEARQQRLGRFSSTQHKPFT</sequence>
<dbReference type="GeneID" id="80802948"/>
<evidence type="ECO:0000256" key="3">
    <source>
        <dbReference type="ARBA" id="ARBA00023163"/>
    </source>
</evidence>
<dbReference type="Proteomes" id="UP000220246">
    <property type="component" value="Unassembled WGS sequence"/>
</dbReference>
<dbReference type="STRING" id="1219032.GCA_001515545_02144"/>
<reference evidence="6" key="1">
    <citation type="submission" date="2017-09" db="EMBL/GenBank/DDBJ databases">
        <title>FDA dAtabase for Regulatory Grade micrObial Sequences (FDA-ARGOS): Supporting development and validation of Infectious Disease Dx tests.</title>
        <authorList>
            <person name="Minogue T."/>
            <person name="Wolcott M."/>
            <person name="Wasieloski L."/>
            <person name="Aguilar W."/>
            <person name="Moore D."/>
            <person name="Tallon L."/>
            <person name="Sadzewicz L."/>
            <person name="Ott S."/>
            <person name="Zhao X."/>
            <person name="Nagaraj S."/>
            <person name="Vavikolanu K."/>
            <person name="Aluvathingal J."/>
            <person name="Nadendla S."/>
            <person name="Sichtig H."/>
        </authorList>
    </citation>
    <scope>NUCLEOTIDE SEQUENCE [LARGE SCALE GENOMIC DNA]</scope>
    <source>
        <strain evidence="6">FDAARGOS_394</strain>
    </source>
</reference>
<evidence type="ECO:0000256" key="1">
    <source>
        <dbReference type="ARBA" id="ARBA00023015"/>
    </source>
</evidence>
<dbReference type="OrthoDB" id="5296437at2"/>
<evidence type="ECO:0000313" key="5">
    <source>
        <dbReference type="EMBL" id="PEH90602.1"/>
    </source>
</evidence>
<dbReference type="InterPro" id="IPR036388">
    <property type="entry name" value="WH-like_DNA-bd_sf"/>
</dbReference>
<dbReference type="InterPro" id="IPR008920">
    <property type="entry name" value="TF_FadR/GntR_C"/>
</dbReference>
<dbReference type="PANTHER" id="PTHR43537:SF18">
    <property type="entry name" value="L-LACTATE DEHYDROGENASE OPERON REGULATORY PROTEIN-RELATED"/>
    <property type="match status" value="1"/>
</dbReference>
<keyword evidence="1" id="KW-0805">Transcription regulation</keyword>
<dbReference type="SUPFAM" id="SSF46785">
    <property type="entry name" value="Winged helix' DNA-binding domain"/>
    <property type="match status" value="1"/>
</dbReference>